<dbReference type="AlphaFoldDB" id="A0A0E3V704"/>
<evidence type="ECO:0000313" key="6">
    <source>
        <dbReference type="Proteomes" id="UP000033054"/>
    </source>
</evidence>
<keyword evidence="3" id="KW-0804">Transcription</keyword>
<name>A0A0E3V704_9BACT</name>
<accession>A0A0E3V704</accession>
<feature type="domain" description="HTH araC/xylS-type" evidence="4">
    <location>
        <begin position="181"/>
        <end position="290"/>
    </location>
</feature>
<dbReference type="PANTHER" id="PTHR43280:SF32">
    <property type="entry name" value="TRANSCRIPTIONAL REGULATORY PROTEIN"/>
    <property type="match status" value="1"/>
</dbReference>
<dbReference type="PANTHER" id="PTHR43280">
    <property type="entry name" value="ARAC-FAMILY TRANSCRIPTIONAL REGULATOR"/>
    <property type="match status" value="1"/>
</dbReference>
<dbReference type="KEGG" id="srd:SD10_11670"/>
<dbReference type="RefSeq" id="WP_046573962.1">
    <property type="nucleotide sequence ID" value="NZ_CP010429.1"/>
</dbReference>
<dbReference type="HOGENOM" id="CLU_000445_88_2_10"/>
<reference evidence="5 6" key="1">
    <citation type="journal article" date="2014" name="Curr. Microbiol.">
        <title>Spirosoma radiotolerans sp. nov., a gamma-radiation-resistant bacterium isolated from gamma ray-irradiated soil.</title>
        <authorList>
            <person name="Lee J.J."/>
            <person name="Srinivasan S."/>
            <person name="Lim S."/>
            <person name="Joe M."/>
            <person name="Im S."/>
            <person name="Bae S.I."/>
            <person name="Park K.R."/>
            <person name="Han J.H."/>
            <person name="Park S.H."/>
            <person name="Joo B.M."/>
            <person name="Park S.J."/>
            <person name="Kim M.K."/>
        </authorList>
    </citation>
    <scope>NUCLEOTIDE SEQUENCE [LARGE SCALE GENOMIC DNA]</scope>
    <source>
        <strain evidence="5 6">DG5A</strain>
    </source>
</reference>
<dbReference type="Gene3D" id="1.10.10.60">
    <property type="entry name" value="Homeodomain-like"/>
    <property type="match status" value="1"/>
</dbReference>
<keyword evidence="2" id="KW-0238">DNA-binding</keyword>
<dbReference type="GO" id="GO:0043565">
    <property type="term" value="F:sequence-specific DNA binding"/>
    <property type="evidence" value="ECO:0007669"/>
    <property type="project" value="InterPro"/>
</dbReference>
<dbReference type="OrthoDB" id="629929at2"/>
<organism evidence="5 6">
    <name type="scientific">Spirosoma radiotolerans</name>
    <dbReference type="NCBI Taxonomy" id="1379870"/>
    <lineage>
        <taxon>Bacteria</taxon>
        <taxon>Pseudomonadati</taxon>
        <taxon>Bacteroidota</taxon>
        <taxon>Cytophagia</taxon>
        <taxon>Cytophagales</taxon>
        <taxon>Cytophagaceae</taxon>
        <taxon>Spirosoma</taxon>
    </lineage>
</organism>
<evidence type="ECO:0000256" key="1">
    <source>
        <dbReference type="ARBA" id="ARBA00023015"/>
    </source>
</evidence>
<dbReference type="Proteomes" id="UP000033054">
    <property type="component" value="Chromosome"/>
</dbReference>
<dbReference type="GO" id="GO:0003700">
    <property type="term" value="F:DNA-binding transcription factor activity"/>
    <property type="evidence" value="ECO:0007669"/>
    <property type="project" value="InterPro"/>
</dbReference>
<dbReference type="InterPro" id="IPR009057">
    <property type="entry name" value="Homeodomain-like_sf"/>
</dbReference>
<evidence type="ECO:0000256" key="3">
    <source>
        <dbReference type="ARBA" id="ARBA00023163"/>
    </source>
</evidence>
<proteinExistence type="predicted"/>
<dbReference type="PATRIC" id="fig|1379870.5.peg.2535"/>
<dbReference type="EMBL" id="CP010429">
    <property type="protein sequence ID" value="AKD55467.1"/>
    <property type="molecule type" value="Genomic_DNA"/>
</dbReference>
<evidence type="ECO:0000313" key="5">
    <source>
        <dbReference type="EMBL" id="AKD55467.1"/>
    </source>
</evidence>
<protein>
    <submittedName>
        <fullName evidence="5">Transcriptional regulator</fullName>
    </submittedName>
</protein>
<dbReference type="Pfam" id="PF12833">
    <property type="entry name" value="HTH_18"/>
    <property type="match status" value="1"/>
</dbReference>
<evidence type="ECO:0000256" key="2">
    <source>
        <dbReference type="ARBA" id="ARBA00023125"/>
    </source>
</evidence>
<dbReference type="PROSITE" id="PS01124">
    <property type="entry name" value="HTH_ARAC_FAMILY_2"/>
    <property type="match status" value="1"/>
</dbReference>
<keyword evidence="6" id="KW-1185">Reference proteome</keyword>
<dbReference type="InterPro" id="IPR018060">
    <property type="entry name" value="HTH_AraC"/>
</dbReference>
<sequence length="290" mass="32922">MNNQTVDAVYEANSVNLKLRGFNVYPVDIPASGAPTYRRRDFYKIILSTAHMVIHYANRSVEVNGPFLFFGNPHIPYSVELLSPRQIGYSCLFSEQFLKAVERSESIQTSPLFRIGGTPILPLTASQVVVFDELFNKMLSEQDGQYPFKDELIRNYIQLVVHEALKIQPSDTLIQHKSAASRMTVLFLDLLERQFPIDSPEQPLTLRTAQDYADRLSVHVNHLNRSVKEITGKPTTNHIAERIASEAKALLQHTDWSIAQIAYGLGFAYTTHFNNYFKRVTGSIPKSFRG</sequence>
<dbReference type="SUPFAM" id="SSF46689">
    <property type="entry name" value="Homeodomain-like"/>
    <property type="match status" value="1"/>
</dbReference>
<keyword evidence="1" id="KW-0805">Transcription regulation</keyword>
<dbReference type="STRING" id="1379870.SD10_11670"/>
<dbReference type="SMART" id="SM00342">
    <property type="entry name" value="HTH_ARAC"/>
    <property type="match status" value="1"/>
</dbReference>
<evidence type="ECO:0000259" key="4">
    <source>
        <dbReference type="PROSITE" id="PS01124"/>
    </source>
</evidence>
<gene>
    <name evidence="5" type="ORF">SD10_11670</name>
</gene>